<evidence type="ECO:0000313" key="3">
    <source>
        <dbReference type="Proteomes" id="UP000027265"/>
    </source>
</evidence>
<evidence type="ECO:0000256" key="1">
    <source>
        <dbReference type="SAM" id="MobiDB-lite"/>
    </source>
</evidence>
<feature type="compositionally biased region" description="Pro residues" evidence="1">
    <location>
        <begin position="115"/>
        <end position="125"/>
    </location>
</feature>
<sequence length="321" mass="36851">MSLDPGRDFVIVHHKWWLRSYVNVPSADNNAWYYPSHGHDSDEDDDLPTPSQGNWGKKKGKQARWMRRGKMSAWGPGMEDWEAEERARKRMKSMLPSDRRSRSLSPPALPHLRSPSPPHEPPYPSPVSQHLSYASFVMDKGMTYSFRSSMLDDLWHATNNLIEGEGSMRRALGRLWQAMSEDPENTPSTSRSEALVPKREEEEDEAGDERDVNVRGRRLVNVPDLTPPTQKIFLLSHSNSNGRPPVINPSDFAHPDMQLESLEKSLATVREFLDDGREYVERLEEVREELGIVRTQRNVAWDMIRDKAVKELQDVAHSTTM</sequence>
<dbReference type="EMBL" id="KL197727">
    <property type="protein sequence ID" value="KDQ54764.1"/>
    <property type="molecule type" value="Genomic_DNA"/>
</dbReference>
<organism evidence="2 3">
    <name type="scientific">Jaapia argillacea MUCL 33604</name>
    <dbReference type="NCBI Taxonomy" id="933084"/>
    <lineage>
        <taxon>Eukaryota</taxon>
        <taxon>Fungi</taxon>
        <taxon>Dikarya</taxon>
        <taxon>Basidiomycota</taxon>
        <taxon>Agaricomycotina</taxon>
        <taxon>Agaricomycetes</taxon>
        <taxon>Agaricomycetidae</taxon>
        <taxon>Jaapiales</taxon>
        <taxon>Jaapiaceae</taxon>
        <taxon>Jaapia</taxon>
    </lineage>
</organism>
<keyword evidence="3" id="KW-1185">Reference proteome</keyword>
<dbReference type="STRING" id="933084.A0A067PIW9"/>
<feature type="region of interest" description="Disordered" evidence="1">
    <location>
        <begin position="179"/>
        <end position="210"/>
    </location>
</feature>
<evidence type="ECO:0008006" key="4">
    <source>
        <dbReference type="Google" id="ProtNLM"/>
    </source>
</evidence>
<dbReference type="AlphaFoldDB" id="A0A067PIW9"/>
<feature type="region of interest" description="Disordered" evidence="1">
    <location>
        <begin position="85"/>
        <end position="127"/>
    </location>
</feature>
<dbReference type="HOGENOM" id="CLU_045445_0_0_1"/>
<proteinExistence type="predicted"/>
<dbReference type="OrthoDB" id="3353673at2759"/>
<accession>A0A067PIW9</accession>
<feature type="compositionally biased region" description="Basic residues" evidence="1">
    <location>
        <begin position="56"/>
        <end position="66"/>
    </location>
</feature>
<feature type="compositionally biased region" description="Low complexity" evidence="1">
    <location>
        <begin position="103"/>
        <end position="114"/>
    </location>
</feature>
<dbReference type="Proteomes" id="UP000027265">
    <property type="component" value="Unassembled WGS sequence"/>
</dbReference>
<name>A0A067PIW9_9AGAM</name>
<dbReference type="InParanoid" id="A0A067PIW9"/>
<gene>
    <name evidence="2" type="ORF">JAAARDRAFT_37863</name>
</gene>
<evidence type="ECO:0000313" key="2">
    <source>
        <dbReference type="EMBL" id="KDQ54764.1"/>
    </source>
</evidence>
<reference evidence="3" key="1">
    <citation type="journal article" date="2014" name="Proc. Natl. Acad. Sci. U.S.A.">
        <title>Extensive sampling of basidiomycete genomes demonstrates inadequacy of the white-rot/brown-rot paradigm for wood decay fungi.</title>
        <authorList>
            <person name="Riley R."/>
            <person name="Salamov A.A."/>
            <person name="Brown D.W."/>
            <person name="Nagy L.G."/>
            <person name="Floudas D."/>
            <person name="Held B.W."/>
            <person name="Levasseur A."/>
            <person name="Lombard V."/>
            <person name="Morin E."/>
            <person name="Otillar R."/>
            <person name="Lindquist E.A."/>
            <person name="Sun H."/>
            <person name="LaButti K.M."/>
            <person name="Schmutz J."/>
            <person name="Jabbour D."/>
            <person name="Luo H."/>
            <person name="Baker S.E."/>
            <person name="Pisabarro A.G."/>
            <person name="Walton J.D."/>
            <person name="Blanchette R.A."/>
            <person name="Henrissat B."/>
            <person name="Martin F."/>
            <person name="Cullen D."/>
            <person name="Hibbett D.S."/>
            <person name="Grigoriev I.V."/>
        </authorList>
    </citation>
    <scope>NUCLEOTIDE SEQUENCE [LARGE SCALE GENOMIC DNA]</scope>
    <source>
        <strain evidence="3">MUCL 33604</strain>
    </source>
</reference>
<feature type="region of interest" description="Disordered" evidence="1">
    <location>
        <begin position="39"/>
        <end position="66"/>
    </location>
</feature>
<protein>
    <recommendedName>
        <fullName evidence="4">Transcriptional regulatory protein RXT2 N-terminal domain-containing protein</fullName>
    </recommendedName>
</protein>